<feature type="transmembrane region" description="Helical" evidence="1">
    <location>
        <begin position="12"/>
        <end position="29"/>
    </location>
</feature>
<protein>
    <submittedName>
        <fullName evidence="2">GAP family protein</fullName>
    </submittedName>
</protein>
<dbReference type="EMBL" id="JANRHA010000013">
    <property type="protein sequence ID" value="MDG3016405.1"/>
    <property type="molecule type" value="Genomic_DNA"/>
</dbReference>
<comment type="caution">
    <text evidence="2">The sequence shown here is derived from an EMBL/GenBank/DDBJ whole genome shotgun (WGS) entry which is preliminary data.</text>
</comment>
<gene>
    <name evidence="2" type="ORF">NVS88_17760</name>
</gene>
<sequence length="218" mass="22427">MGSLLLDLIPELLGMAITPAAIAGCILLLQTKQALKNALAFASAFMLAYIAIGVAALLGGATHQTQQSGTIAHWAGLVVGLIFVGCGVGTLVRHRSAAQRDPKWMDLLEKATPRVAFLLGAALSVLNPNLAIMVSGMSVIAAADTTVATSIGATVLLLVAAALDFLVPIGAYVAFGDRAKAALESSKRWMLTHNGGLSMAVFFGFGALFVIRGVVALV</sequence>
<dbReference type="Pfam" id="PF11139">
    <property type="entry name" value="SfLAP"/>
    <property type="match status" value="1"/>
</dbReference>
<feature type="transmembrane region" description="Helical" evidence="1">
    <location>
        <begin position="155"/>
        <end position="175"/>
    </location>
</feature>
<feature type="transmembrane region" description="Helical" evidence="1">
    <location>
        <begin position="115"/>
        <end position="143"/>
    </location>
</feature>
<evidence type="ECO:0000313" key="3">
    <source>
        <dbReference type="Proteomes" id="UP001152755"/>
    </source>
</evidence>
<organism evidence="2 3">
    <name type="scientific">Speluncibacter jeojiensis</name>
    <dbReference type="NCBI Taxonomy" id="2710754"/>
    <lineage>
        <taxon>Bacteria</taxon>
        <taxon>Bacillati</taxon>
        <taxon>Actinomycetota</taxon>
        <taxon>Actinomycetes</taxon>
        <taxon>Mycobacteriales</taxon>
        <taxon>Speluncibacteraceae</taxon>
        <taxon>Speluncibacter</taxon>
    </lineage>
</organism>
<evidence type="ECO:0000313" key="2">
    <source>
        <dbReference type="EMBL" id="MDG3016405.1"/>
    </source>
</evidence>
<dbReference type="InterPro" id="IPR021315">
    <property type="entry name" value="Gap/Sap"/>
</dbReference>
<feature type="transmembrane region" description="Helical" evidence="1">
    <location>
        <begin position="38"/>
        <end position="59"/>
    </location>
</feature>
<keyword evidence="1" id="KW-0812">Transmembrane</keyword>
<reference evidence="2" key="1">
    <citation type="submission" date="2022-08" db="EMBL/GenBank/DDBJ databases">
        <title>Genome analysis of Corynebacteriales strain.</title>
        <authorList>
            <person name="Lee S.D."/>
        </authorList>
    </citation>
    <scope>NUCLEOTIDE SEQUENCE</scope>
    <source>
        <strain evidence="2">D3-21</strain>
    </source>
</reference>
<keyword evidence="1" id="KW-1133">Transmembrane helix</keyword>
<dbReference type="Proteomes" id="UP001152755">
    <property type="component" value="Unassembled WGS sequence"/>
</dbReference>
<feature type="transmembrane region" description="Helical" evidence="1">
    <location>
        <begin position="71"/>
        <end position="94"/>
    </location>
</feature>
<accession>A0A9X4M3K6</accession>
<dbReference type="AlphaFoldDB" id="A0A9X4M3K6"/>
<dbReference type="RefSeq" id="WP_277830546.1">
    <property type="nucleotide sequence ID" value="NZ_JAAIVF010000001.1"/>
</dbReference>
<feature type="transmembrane region" description="Helical" evidence="1">
    <location>
        <begin position="196"/>
        <end position="215"/>
    </location>
</feature>
<evidence type="ECO:0000256" key="1">
    <source>
        <dbReference type="SAM" id="Phobius"/>
    </source>
</evidence>
<proteinExistence type="predicted"/>
<keyword evidence="1" id="KW-0472">Membrane</keyword>
<keyword evidence="3" id="KW-1185">Reference proteome</keyword>
<name>A0A9X4M3K6_9ACTN</name>